<keyword evidence="3" id="KW-1185">Reference proteome</keyword>
<protein>
    <submittedName>
        <fullName evidence="2">Uncharacterized protein</fullName>
    </submittedName>
</protein>
<gene>
    <name evidence="2" type="ORF">T4D_10812</name>
</gene>
<accession>A0A0V1G5M0</accession>
<feature type="transmembrane region" description="Helical" evidence="1">
    <location>
        <begin position="149"/>
        <end position="171"/>
    </location>
</feature>
<dbReference type="AlphaFoldDB" id="A0A0V1G5M0"/>
<evidence type="ECO:0000256" key="1">
    <source>
        <dbReference type="SAM" id="Phobius"/>
    </source>
</evidence>
<sequence>MKIKINFAVLCACIKCEEMLLDLLSSQAVVTQTELSNFENIFQYNPKSPNKSKALLPLYENMNVVVVNSDNWQPTDDWSRMLYENKPTFTPTMLIIFILLHIYFILLATRKTKSKVRQSRRLCVKQANDRIAVARTAFLTNERISVKDLFSLIAVNICLRLILTLLCLLDATDAEFGGTLNWRKDLQLVVDPCAATTVE</sequence>
<evidence type="ECO:0000313" key="2">
    <source>
        <dbReference type="EMBL" id="KRY93610.1"/>
    </source>
</evidence>
<keyword evidence="1" id="KW-0472">Membrane</keyword>
<organism evidence="2 3">
    <name type="scientific">Trichinella pseudospiralis</name>
    <name type="common">Parasitic roundworm</name>
    <dbReference type="NCBI Taxonomy" id="6337"/>
    <lineage>
        <taxon>Eukaryota</taxon>
        <taxon>Metazoa</taxon>
        <taxon>Ecdysozoa</taxon>
        <taxon>Nematoda</taxon>
        <taxon>Enoplea</taxon>
        <taxon>Dorylaimia</taxon>
        <taxon>Trichinellida</taxon>
        <taxon>Trichinellidae</taxon>
        <taxon>Trichinella</taxon>
    </lineage>
</organism>
<dbReference type="EMBL" id="JYDT01000001">
    <property type="protein sequence ID" value="KRY93610.1"/>
    <property type="molecule type" value="Genomic_DNA"/>
</dbReference>
<keyword evidence="1" id="KW-1133">Transmembrane helix</keyword>
<dbReference type="Proteomes" id="UP000054995">
    <property type="component" value="Unassembled WGS sequence"/>
</dbReference>
<keyword evidence="1" id="KW-0812">Transmembrane</keyword>
<proteinExistence type="predicted"/>
<evidence type="ECO:0000313" key="3">
    <source>
        <dbReference type="Proteomes" id="UP000054995"/>
    </source>
</evidence>
<feature type="transmembrane region" description="Helical" evidence="1">
    <location>
        <begin position="88"/>
        <end position="108"/>
    </location>
</feature>
<reference evidence="2 3" key="1">
    <citation type="submission" date="2015-01" db="EMBL/GenBank/DDBJ databases">
        <title>Evolution of Trichinella species and genotypes.</title>
        <authorList>
            <person name="Korhonen P.K."/>
            <person name="Edoardo P."/>
            <person name="Giuseppe L.R."/>
            <person name="Gasser R.B."/>
        </authorList>
    </citation>
    <scope>NUCLEOTIDE SEQUENCE [LARGE SCALE GENOMIC DNA]</scope>
    <source>
        <strain evidence="2">ISS470</strain>
    </source>
</reference>
<comment type="caution">
    <text evidence="2">The sequence shown here is derived from an EMBL/GenBank/DDBJ whole genome shotgun (WGS) entry which is preliminary data.</text>
</comment>
<name>A0A0V1G5M0_TRIPS</name>